<protein>
    <submittedName>
        <fullName evidence="1">VWFD domain-containing protein</fullName>
    </submittedName>
</protein>
<name>A0A5K3FX22_MESCO</name>
<evidence type="ECO:0000313" key="1">
    <source>
        <dbReference type="WBParaSite" id="MCU_011392-RA"/>
    </source>
</evidence>
<accession>A0A5K3FX22</accession>
<dbReference type="AlphaFoldDB" id="A0A5K3FX22"/>
<dbReference type="WBParaSite" id="MCU_011392-RA">
    <property type="protein sequence ID" value="MCU_011392-RA"/>
    <property type="gene ID" value="MCU_011392"/>
</dbReference>
<sequence length="150" mass="16937">MNDMMRLDIQRVQGMMQSCLSKRPCTSRTTQFYVVGNRNPQYNATIAYPQSISSNRNVLKSFRLSADILDLNVTTCIIYENLIMTHRIHGPIRLSDVVIQADVIVDKSGRLHIENSQVGFGSRSAGGVNLDNNYYHLLVQKLAIFIDAKC</sequence>
<proteinExistence type="predicted"/>
<organism evidence="1">
    <name type="scientific">Mesocestoides corti</name>
    <name type="common">Flatworm</name>
    <dbReference type="NCBI Taxonomy" id="53468"/>
    <lineage>
        <taxon>Eukaryota</taxon>
        <taxon>Metazoa</taxon>
        <taxon>Spiralia</taxon>
        <taxon>Lophotrochozoa</taxon>
        <taxon>Platyhelminthes</taxon>
        <taxon>Cestoda</taxon>
        <taxon>Eucestoda</taxon>
        <taxon>Cyclophyllidea</taxon>
        <taxon>Mesocestoididae</taxon>
        <taxon>Mesocestoides</taxon>
    </lineage>
</organism>
<reference evidence="1" key="1">
    <citation type="submission" date="2019-11" db="UniProtKB">
        <authorList>
            <consortium name="WormBaseParasite"/>
        </authorList>
    </citation>
    <scope>IDENTIFICATION</scope>
</reference>